<feature type="domain" description="PA" evidence="4">
    <location>
        <begin position="310"/>
        <end position="374"/>
    </location>
</feature>
<dbReference type="PROSITE" id="PS00137">
    <property type="entry name" value="SUBTILASE_HIS"/>
    <property type="match status" value="1"/>
</dbReference>
<dbReference type="Pfam" id="PF00082">
    <property type="entry name" value="Peptidase_S8"/>
    <property type="match status" value="1"/>
</dbReference>
<dbReference type="Pfam" id="PF02225">
    <property type="entry name" value="PA"/>
    <property type="match status" value="1"/>
</dbReference>
<feature type="domain" description="Peptidase S8/S53" evidence="3">
    <location>
        <begin position="94"/>
        <end position="478"/>
    </location>
</feature>
<dbReference type="GO" id="GO:0004252">
    <property type="term" value="F:serine-type endopeptidase activity"/>
    <property type="evidence" value="ECO:0007669"/>
    <property type="project" value="InterPro"/>
</dbReference>
<evidence type="ECO:0000313" key="5">
    <source>
        <dbReference type="EMBL" id="KAJ1975254.1"/>
    </source>
</evidence>
<dbReference type="InterPro" id="IPR046450">
    <property type="entry name" value="PA_dom_sf"/>
</dbReference>
<dbReference type="InterPro" id="IPR000209">
    <property type="entry name" value="Peptidase_S8/S53_dom"/>
</dbReference>
<dbReference type="Gene3D" id="3.40.50.200">
    <property type="entry name" value="Peptidase S8/S53 domain"/>
    <property type="match status" value="2"/>
</dbReference>
<dbReference type="PANTHER" id="PTHR43399:SF4">
    <property type="entry name" value="CELL WALL-ASSOCIATED PROTEASE"/>
    <property type="match status" value="1"/>
</dbReference>
<dbReference type="EMBL" id="JANBQB010000549">
    <property type="protein sequence ID" value="KAJ1975254.1"/>
    <property type="molecule type" value="Genomic_DNA"/>
</dbReference>
<comment type="caution">
    <text evidence="2">Lacks conserved residue(s) required for the propagation of feature annotation.</text>
</comment>
<dbReference type="GO" id="GO:0006508">
    <property type="term" value="P:proteolysis"/>
    <property type="evidence" value="ECO:0007669"/>
    <property type="project" value="InterPro"/>
</dbReference>
<evidence type="ECO:0000259" key="3">
    <source>
        <dbReference type="Pfam" id="PF00082"/>
    </source>
</evidence>
<accession>A0A9W8EC90</accession>
<dbReference type="InterPro" id="IPR036852">
    <property type="entry name" value="Peptidase_S8/S53_dom_sf"/>
</dbReference>
<gene>
    <name evidence="5" type="ORF">H4R34_004407</name>
</gene>
<evidence type="ECO:0000256" key="1">
    <source>
        <dbReference type="ARBA" id="ARBA00011073"/>
    </source>
</evidence>
<dbReference type="SUPFAM" id="SSF52743">
    <property type="entry name" value="Subtilisin-like"/>
    <property type="match status" value="1"/>
</dbReference>
<evidence type="ECO:0000256" key="2">
    <source>
        <dbReference type="PROSITE-ProRule" id="PRU01240"/>
    </source>
</evidence>
<dbReference type="InterPro" id="IPR003137">
    <property type="entry name" value="PA_domain"/>
</dbReference>
<dbReference type="PROSITE" id="PS51892">
    <property type="entry name" value="SUBTILASE"/>
    <property type="match status" value="1"/>
</dbReference>
<dbReference type="Gene3D" id="3.50.30.30">
    <property type="match status" value="1"/>
</dbReference>
<dbReference type="InterPro" id="IPR051048">
    <property type="entry name" value="Peptidase_S8/S53_subtilisin"/>
</dbReference>
<organism evidence="5 6">
    <name type="scientific">Dimargaris verticillata</name>
    <dbReference type="NCBI Taxonomy" id="2761393"/>
    <lineage>
        <taxon>Eukaryota</taxon>
        <taxon>Fungi</taxon>
        <taxon>Fungi incertae sedis</taxon>
        <taxon>Zoopagomycota</taxon>
        <taxon>Kickxellomycotina</taxon>
        <taxon>Dimargaritomycetes</taxon>
        <taxon>Dimargaritales</taxon>
        <taxon>Dimargaritaceae</taxon>
        <taxon>Dimargaris</taxon>
    </lineage>
</organism>
<comment type="caution">
    <text evidence="5">The sequence shown here is derived from an EMBL/GenBank/DDBJ whole genome shotgun (WGS) entry which is preliminary data.</text>
</comment>
<dbReference type="Proteomes" id="UP001151582">
    <property type="component" value="Unassembled WGS sequence"/>
</dbReference>
<name>A0A9W8EC90_9FUNG</name>
<dbReference type="AlphaFoldDB" id="A0A9W8EC90"/>
<keyword evidence="6" id="KW-1185">Reference proteome</keyword>
<comment type="similarity">
    <text evidence="1 2">Belongs to the peptidase S8 family.</text>
</comment>
<dbReference type="OrthoDB" id="206201at2759"/>
<evidence type="ECO:0008006" key="7">
    <source>
        <dbReference type="Google" id="ProtNLM"/>
    </source>
</evidence>
<evidence type="ECO:0000313" key="6">
    <source>
        <dbReference type="Proteomes" id="UP001151582"/>
    </source>
</evidence>
<sequence length="611" mass="65402">MATAGIPFTLESTYTLGISGVSIQVDQMHQRAIDTLPIVDLLQRNQVVTLQSVASLTLPGDGDYAMPSKPFLTHDYMRLNEGLEKQAATGKGVGIDYRHRAFGGCYKAANCCIKVGYDFDGVSAPQPDDDPLDTCNSHGMAVAGIIAGNDGEFRGVAPEAELGIYHVMSCKNVLYDLFIIDAVTKALKDGMTIINISLGTKQGFFWTVLSKFAKRIGQENKIVMAAVGNLGSQYMFTMYSPAVSTSTLGAGSYELSYYYSLPLTCHLPSGNFTIPRSASQLGAPDLQLPSTELALGIDANRQITGCIPIAQNLSGKVALMIRGGCAIQTKVDHAEAAGAVAAIMYDYIQKPLGTYELDHPGQIPTVMVSYQHGSVLASKLQGGQVMVSCQSASAVFKHEAPYAVSELSSWGLGMSIETKPDLLGPGSNLYVPMSLAHDSYGIVSGTSFATAYMTGCAALVAQMKTINYLRLVRELSVNASLQRSSDGTPLSVAQQGRGMLNLTNLLMANSVGIGNIPAELGGMEKLAAGAVDPRHDIKVVNWTGRTRTIYLRHMPAISASPFGPQGEMLRVPRTSKMVANVGFAVKEIIQTTTDEYIPITYNIIHFNQSDF</sequence>
<reference evidence="5" key="1">
    <citation type="submission" date="2022-07" db="EMBL/GenBank/DDBJ databases">
        <title>Phylogenomic reconstructions and comparative analyses of Kickxellomycotina fungi.</title>
        <authorList>
            <person name="Reynolds N.K."/>
            <person name="Stajich J.E."/>
            <person name="Barry K."/>
            <person name="Grigoriev I.V."/>
            <person name="Crous P."/>
            <person name="Smith M.E."/>
        </authorList>
    </citation>
    <scope>NUCLEOTIDE SEQUENCE</scope>
    <source>
        <strain evidence="5">RSA 567</strain>
    </source>
</reference>
<evidence type="ECO:0000259" key="4">
    <source>
        <dbReference type="Pfam" id="PF02225"/>
    </source>
</evidence>
<dbReference type="InterPro" id="IPR022398">
    <property type="entry name" value="Peptidase_S8_His-AS"/>
</dbReference>
<dbReference type="PANTHER" id="PTHR43399">
    <property type="entry name" value="SUBTILISIN-RELATED"/>
    <property type="match status" value="1"/>
</dbReference>
<protein>
    <recommendedName>
        <fullName evidence="7">Peptidase S8/S53 domain-containing protein</fullName>
    </recommendedName>
</protein>
<proteinExistence type="inferred from homology"/>
<dbReference type="SUPFAM" id="SSF52025">
    <property type="entry name" value="PA domain"/>
    <property type="match status" value="1"/>
</dbReference>